<feature type="domain" description="Chitin-binding type-2" evidence="8">
    <location>
        <begin position="24"/>
        <end position="80"/>
    </location>
</feature>
<evidence type="ECO:0000259" key="8">
    <source>
        <dbReference type="PROSITE" id="PS50940"/>
    </source>
</evidence>
<sequence>MRSGIMLPAVLLIGLVVWVESHHPGFCHNRPDGSYGVGCVPEFVTCSARVSSVMRCRSGLFFDKYSNRCLPEWQASSCHSHHHHHHHHHHYPNPPTVTPASSEPAPPEQSNFCYNRRDGKYNIGCISFYIACVNRRAYAMECPNGLVFDTAVGECADKATVAVCGGAPTTQPQPPVTVPADVPSPSSPRPCIPHHKPGFCCTGRPDGYYSLGCSATYVTCLRGSAYLNRCGADFRFDVVTHQCVAKWYVRECGGRPQPSLPPATTTYSPPASEATTTTTTPDFCAGRPDGAYNIGCSSTYFICIYGKVIFNMCSAPLVFDVETRQCRATSYVRACGGSPPASEPPSTQPPVTLPTVPPQLPPVRPCRHHHNGFFAIGCSSRFLSCLDGHHTYHSCRRGFVFNQATLTCIPREMVRPCYGYRPAEVGESY</sequence>
<dbReference type="GO" id="GO:0008061">
    <property type="term" value="F:chitin binding"/>
    <property type="evidence" value="ECO:0007669"/>
    <property type="project" value="UniProtKB-KW"/>
</dbReference>
<dbReference type="PROSITE" id="PS50940">
    <property type="entry name" value="CHIT_BIND_II"/>
    <property type="match status" value="5"/>
</dbReference>
<dbReference type="OMA" id="SACCDPT"/>
<feature type="compositionally biased region" description="Low complexity" evidence="6">
    <location>
        <begin position="262"/>
        <end position="280"/>
    </location>
</feature>
<keyword evidence="4" id="KW-1015">Disulfide bond</keyword>
<dbReference type="AlphaFoldDB" id="A0A0B2W223"/>
<dbReference type="PANTHER" id="PTHR23301:SF0">
    <property type="entry name" value="CHITIN-BINDING TYPE-2 DOMAIN-CONTAINING PROTEIN-RELATED"/>
    <property type="match status" value="1"/>
</dbReference>
<evidence type="ECO:0000256" key="6">
    <source>
        <dbReference type="SAM" id="MobiDB-lite"/>
    </source>
</evidence>
<accession>A0A0B2W223</accession>
<protein>
    <submittedName>
        <fullName evidence="9">Chondroitin proteoglycan 2</fullName>
    </submittedName>
</protein>
<feature type="region of interest" description="Disordered" evidence="6">
    <location>
        <begin position="258"/>
        <end position="280"/>
    </location>
</feature>
<feature type="chain" id="PRO_5002077868" evidence="7">
    <location>
        <begin position="22"/>
        <end position="429"/>
    </location>
</feature>
<dbReference type="OrthoDB" id="5914859at2759"/>
<dbReference type="STRING" id="6265.A0A0B2W223"/>
<dbReference type="SMART" id="SM00494">
    <property type="entry name" value="ChtBD2"/>
    <property type="match status" value="5"/>
</dbReference>
<proteinExistence type="predicted"/>
<dbReference type="GO" id="GO:0005576">
    <property type="term" value="C:extracellular region"/>
    <property type="evidence" value="ECO:0007669"/>
    <property type="project" value="InterPro"/>
</dbReference>
<evidence type="ECO:0000313" key="10">
    <source>
        <dbReference type="Proteomes" id="UP000031036"/>
    </source>
</evidence>
<keyword evidence="1" id="KW-0147">Chitin-binding</keyword>
<comment type="caution">
    <text evidence="9">The sequence shown here is derived from an EMBL/GenBank/DDBJ whole genome shotgun (WGS) entry which is preliminary data.</text>
</comment>
<feature type="region of interest" description="Disordered" evidence="6">
    <location>
        <begin position="84"/>
        <end position="109"/>
    </location>
</feature>
<reference evidence="9 10" key="1">
    <citation type="submission" date="2014-11" db="EMBL/GenBank/DDBJ databases">
        <title>Genetic blueprint of the zoonotic pathogen Toxocara canis.</title>
        <authorList>
            <person name="Zhu X.-Q."/>
            <person name="Korhonen P.K."/>
            <person name="Cai H."/>
            <person name="Young N.D."/>
            <person name="Nejsum P."/>
            <person name="von Samson-Himmelstjerna G."/>
            <person name="Boag P.R."/>
            <person name="Tan P."/>
            <person name="Li Q."/>
            <person name="Min J."/>
            <person name="Yang Y."/>
            <person name="Wang X."/>
            <person name="Fang X."/>
            <person name="Hall R.S."/>
            <person name="Hofmann A."/>
            <person name="Sternberg P.W."/>
            <person name="Jex A.R."/>
            <person name="Gasser R.B."/>
        </authorList>
    </citation>
    <scope>NUCLEOTIDE SEQUENCE [LARGE SCALE GENOMIC DNA]</scope>
    <source>
        <strain evidence="9">PN_DK_2014</strain>
    </source>
</reference>
<dbReference type="InterPro" id="IPR002557">
    <property type="entry name" value="Chitin-bd_dom"/>
</dbReference>
<feature type="domain" description="Chitin-binding type-2" evidence="8">
    <location>
        <begin position="281"/>
        <end position="337"/>
    </location>
</feature>
<feature type="domain" description="Chitin-binding type-2" evidence="8">
    <location>
        <begin position="110"/>
        <end position="166"/>
    </location>
</feature>
<dbReference type="EMBL" id="JPKZ01000272">
    <property type="protein sequence ID" value="KHN88058.1"/>
    <property type="molecule type" value="Genomic_DNA"/>
</dbReference>
<evidence type="ECO:0000313" key="9">
    <source>
        <dbReference type="EMBL" id="KHN88058.1"/>
    </source>
</evidence>
<evidence type="ECO:0000256" key="5">
    <source>
        <dbReference type="ARBA" id="ARBA00023180"/>
    </source>
</evidence>
<evidence type="ECO:0000256" key="7">
    <source>
        <dbReference type="SAM" id="SignalP"/>
    </source>
</evidence>
<keyword evidence="2 7" id="KW-0732">Signal</keyword>
<dbReference type="PANTHER" id="PTHR23301">
    <property type="entry name" value="CHITIN BINDING PERITROPHIN-A"/>
    <property type="match status" value="1"/>
</dbReference>
<name>A0A0B2W223_TOXCA</name>
<dbReference type="InterPro" id="IPR036508">
    <property type="entry name" value="Chitin-bd_dom_sf"/>
</dbReference>
<keyword evidence="3" id="KW-0677">Repeat</keyword>
<feature type="domain" description="Chitin-binding type-2" evidence="8">
    <location>
        <begin position="198"/>
        <end position="254"/>
    </location>
</feature>
<evidence type="ECO:0000256" key="2">
    <source>
        <dbReference type="ARBA" id="ARBA00022729"/>
    </source>
</evidence>
<dbReference type="Pfam" id="PF01607">
    <property type="entry name" value="CBM_14"/>
    <property type="match status" value="5"/>
</dbReference>
<keyword evidence="10" id="KW-1185">Reference proteome</keyword>
<organism evidence="9 10">
    <name type="scientific">Toxocara canis</name>
    <name type="common">Canine roundworm</name>
    <dbReference type="NCBI Taxonomy" id="6265"/>
    <lineage>
        <taxon>Eukaryota</taxon>
        <taxon>Metazoa</taxon>
        <taxon>Ecdysozoa</taxon>
        <taxon>Nematoda</taxon>
        <taxon>Chromadorea</taxon>
        <taxon>Rhabditida</taxon>
        <taxon>Spirurina</taxon>
        <taxon>Ascaridomorpha</taxon>
        <taxon>Ascaridoidea</taxon>
        <taxon>Toxocaridae</taxon>
        <taxon>Toxocara</taxon>
    </lineage>
</organism>
<dbReference type="Gene3D" id="3.20.20.80">
    <property type="entry name" value="Glycosidases"/>
    <property type="match status" value="1"/>
</dbReference>
<gene>
    <name evidence="9" type="primary">cpg-2</name>
    <name evidence="9" type="ORF">Tcan_08916</name>
</gene>
<feature type="domain" description="Chitin-binding type-2" evidence="8">
    <location>
        <begin position="363"/>
        <end position="419"/>
    </location>
</feature>
<evidence type="ECO:0000256" key="1">
    <source>
        <dbReference type="ARBA" id="ARBA00022669"/>
    </source>
</evidence>
<evidence type="ECO:0000256" key="3">
    <source>
        <dbReference type="ARBA" id="ARBA00022737"/>
    </source>
</evidence>
<feature type="signal peptide" evidence="7">
    <location>
        <begin position="1"/>
        <end position="21"/>
    </location>
</feature>
<keyword evidence="5" id="KW-0325">Glycoprotein</keyword>
<evidence type="ECO:0000256" key="4">
    <source>
        <dbReference type="ARBA" id="ARBA00023157"/>
    </source>
</evidence>
<dbReference type="Proteomes" id="UP000031036">
    <property type="component" value="Unassembled WGS sequence"/>
</dbReference>
<dbReference type="InterPro" id="IPR051940">
    <property type="entry name" value="Chitin_bind-dev_reg"/>
</dbReference>
<dbReference type="Gene3D" id="2.170.140.10">
    <property type="entry name" value="Chitin binding domain"/>
    <property type="match status" value="1"/>
</dbReference>
<dbReference type="SUPFAM" id="SSF57625">
    <property type="entry name" value="Invertebrate chitin-binding proteins"/>
    <property type="match status" value="5"/>
</dbReference>